<gene>
    <name evidence="2" type="ORF">FKW44_018098</name>
</gene>
<feature type="region of interest" description="Disordered" evidence="1">
    <location>
        <begin position="21"/>
        <end position="62"/>
    </location>
</feature>
<evidence type="ECO:0000313" key="3">
    <source>
        <dbReference type="Proteomes" id="UP000595437"/>
    </source>
</evidence>
<keyword evidence="3" id="KW-1185">Reference proteome</keyword>
<protein>
    <submittedName>
        <fullName evidence="2">Uncharacterized protein</fullName>
    </submittedName>
</protein>
<dbReference type="EMBL" id="CP045901">
    <property type="protein sequence ID" value="QQP37721.1"/>
    <property type="molecule type" value="Genomic_DNA"/>
</dbReference>
<reference evidence="3" key="1">
    <citation type="submission" date="2021-01" db="EMBL/GenBank/DDBJ databases">
        <title>Caligus Genome Assembly.</title>
        <authorList>
            <person name="Gallardo-Escarate C."/>
        </authorList>
    </citation>
    <scope>NUCLEOTIDE SEQUENCE [LARGE SCALE GENOMIC DNA]</scope>
</reference>
<accession>A0A7T8JXF5</accession>
<sequence>MIRVSMPRRKRHQGARVLEQVLSSTSPPRHPFPWKWTNPQRENELPPGNQARKHQKSHSDAWRNPTIDISHWIGCILPFTHP</sequence>
<dbReference type="Proteomes" id="UP000595437">
    <property type="component" value="Chromosome 12"/>
</dbReference>
<proteinExistence type="predicted"/>
<evidence type="ECO:0000256" key="1">
    <source>
        <dbReference type="SAM" id="MobiDB-lite"/>
    </source>
</evidence>
<organism evidence="2 3">
    <name type="scientific">Caligus rogercresseyi</name>
    <name type="common">Sea louse</name>
    <dbReference type="NCBI Taxonomy" id="217165"/>
    <lineage>
        <taxon>Eukaryota</taxon>
        <taxon>Metazoa</taxon>
        <taxon>Ecdysozoa</taxon>
        <taxon>Arthropoda</taxon>
        <taxon>Crustacea</taxon>
        <taxon>Multicrustacea</taxon>
        <taxon>Hexanauplia</taxon>
        <taxon>Copepoda</taxon>
        <taxon>Siphonostomatoida</taxon>
        <taxon>Caligidae</taxon>
        <taxon>Caligus</taxon>
    </lineage>
</organism>
<dbReference type="AlphaFoldDB" id="A0A7T8JXF5"/>
<evidence type="ECO:0000313" key="2">
    <source>
        <dbReference type="EMBL" id="QQP37721.1"/>
    </source>
</evidence>
<name>A0A7T8JXF5_CALRO</name>